<name>A0ABV0ZR10_9TELE</name>
<evidence type="ECO:0000313" key="2">
    <source>
        <dbReference type="Proteomes" id="UP001469553"/>
    </source>
</evidence>
<organism evidence="1 2">
    <name type="scientific">Ameca splendens</name>
    <dbReference type="NCBI Taxonomy" id="208324"/>
    <lineage>
        <taxon>Eukaryota</taxon>
        <taxon>Metazoa</taxon>
        <taxon>Chordata</taxon>
        <taxon>Craniata</taxon>
        <taxon>Vertebrata</taxon>
        <taxon>Euteleostomi</taxon>
        <taxon>Actinopterygii</taxon>
        <taxon>Neopterygii</taxon>
        <taxon>Teleostei</taxon>
        <taxon>Neoteleostei</taxon>
        <taxon>Acanthomorphata</taxon>
        <taxon>Ovalentaria</taxon>
        <taxon>Atherinomorphae</taxon>
        <taxon>Cyprinodontiformes</taxon>
        <taxon>Goodeidae</taxon>
        <taxon>Ameca</taxon>
    </lineage>
</organism>
<gene>
    <name evidence="1" type="ORF">AMECASPLE_031013</name>
</gene>
<reference evidence="1 2" key="1">
    <citation type="submission" date="2021-06" db="EMBL/GenBank/DDBJ databases">
        <authorList>
            <person name="Palmer J.M."/>
        </authorList>
    </citation>
    <scope>NUCLEOTIDE SEQUENCE [LARGE SCALE GENOMIC DNA]</scope>
    <source>
        <strain evidence="1 2">AS_MEX2019</strain>
        <tissue evidence="1">Muscle</tissue>
    </source>
</reference>
<dbReference type="Proteomes" id="UP001469553">
    <property type="component" value="Unassembled WGS sequence"/>
</dbReference>
<accession>A0ABV0ZR10</accession>
<evidence type="ECO:0000313" key="1">
    <source>
        <dbReference type="EMBL" id="MEQ2308708.1"/>
    </source>
</evidence>
<proteinExistence type="predicted"/>
<sequence>MKGWIMCPITGDVFIMVENVAGEHHYPQCSARKKPLFQKQHKKAYYSCRKHSGIKSLMFCCLKLKLKSSGLHRKFVGGANRCVEEGGLQPDSVTLVLSGGMGQNSSKLL</sequence>
<dbReference type="EMBL" id="JAHRIP010069622">
    <property type="protein sequence ID" value="MEQ2308708.1"/>
    <property type="molecule type" value="Genomic_DNA"/>
</dbReference>
<protein>
    <submittedName>
        <fullName evidence="1">Uncharacterized protein</fullName>
    </submittedName>
</protein>
<keyword evidence="2" id="KW-1185">Reference proteome</keyword>
<comment type="caution">
    <text evidence="1">The sequence shown here is derived from an EMBL/GenBank/DDBJ whole genome shotgun (WGS) entry which is preliminary data.</text>
</comment>